<feature type="domain" description="Retroviral polymerase SH3-like" evidence="2">
    <location>
        <begin position="23"/>
        <end position="85"/>
    </location>
</feature>
<protein>
    <recommendedName>
        <fullName evidence="2">Retroviral polymerase SH3-like domain-containing protein</fullName>
    </recommendedName>
</protein>
<dbReference type="EMBL" id="CACSLK010027689">
    <property type="protein sequence ID" value="CAA0827038.1"/>
    <property type="molecule type" value="Genomic_DNA"/>
</dbReference>
<evidence type="ECO:0000256" key="1">
    <source>
        <dbReference type="SAM" id="MobiDB-lite"/>
    </source>
</evidence>
<reference evidence="3" key="1">
    <citation type="submission" date="2019-12" db="EMBL/GenBank/DDBJ databases">
        <authorList>
            <person name="Scholes J."/>
        </authorList>
    </citation>
    <scope>NUCLEOTIDE SEQUENCE</scope>
</reference>
<name>A0A9N7N4X4_STRHE</name>
<evidence type="ECO:0000313" key="3">
    <source>
        <dbReference type="EMBL" id="CAA0827038.1"/>
    </source>
</evidence>
<comment type="caution">
    <text evidence="3">The sequence shown here is derived from an EMBL/GenBank/DDBJ whole genome shotgun (WGS) entry which is preliminary data.</text>
</comment>
<keyword evidence="4" id="KW-1185">Reference proteome</keyword>
<dbReference type="Proteomes" id="UP001153555">
    <property type="component" value="Unassembled WGS sequence"/>
</dbReference>
<gene>
    <name evidence="3" type="ORF">SHERM_22734</name>
</gene>
<dbReference type="InterPro" id="IPR057670">
    <property type="entry name" value="SH3_retrovirus"/>
</dbReference>
<dbReference type="Pfam" id="PF25597">
    <property type="entry name" value="SH3_retrovirus"/>
    <property type="match status" value="1"/>
</dbReference>
<dbReference type="OrthoDB" id="1938465at2759"/>
<feature type="region of interest" description="Disordered" evidence="1">
    <location>
        <begin position="111"/>
        <end position="143"/>
    </location>
</feature>
<organism evidence="3 4">
    <name type="scientific">Striga hermonthica</name>
    <name type="common">Purple witchweed</name>
    <name type="synonym">Buchnera hermonthica</name>
    <dbReference type="NCBI Taxonomy" id="68872"/>
    <lineage>
        <taxon>Eukaryota</taxon>
        <taxon>Viridiplantae</taxon>
        <taxon>Streptophyta</taxon>
        <taxon>Embryophyta</taxon>
        <taxon>Tracheophyta</taxon>
        <taxon>Spermatophyta</taxon>
        <taxon>Magnoliopsida</taxon>
        <taxon>eudicotyledons</taxon>
        <taxon>Gunneridae</taxon>
        <taxon>Pentapetalae</taxon>
        <taxon>asterids</taxon>
        <taxon>lamiids</taxon>
        <taxon>Lamiales</taxon>
        <taxon>Orobanchaceae</taxon>
        <taxon>Buchnereae</taxon>
        <taxon>Striga</taxon>
    </lineage>
</organism>
<accession>A0A9N7N4X4</accession>
<dbReference type="AlphaFoldDB" id="A0A9N7N4X4"/>
<proteinExistence type="predicted"/>
<evidence type="ECO:0000313" key="4">
    <source>
        <dbReference type="Proteomes" id="UP001153555"/>
    </source>
</evidence>
<sequence>MRSPYATLHGTGHNFRHLHSFGCLCFPWLRPYTSNKLQPRSKPCIFVGYSSSQYAYLCLDPQSHRIYTSRHVTFFYNHFPFRTPSPSNKFSIQESDSSHLPLHHVLPVPAPIPSQSSAPSPPTVPVIAPLDSVSSSAPPPYGD</sequence>
<evidence type="ECO:0000259" key="2">
    <source>
        <dbReference type="Pfam" id="PF25597"/>
    </source>
</evidence>